<name>A0A820LKK5_9BILA</name>
<sequence>FSVLPSLRLAEGGSYTSVALPAISSKTYGFPLADCTNIVVRAVKQFFADYPQSNVKKVILLDMDAAACNSFAREVVIDHRNELVDDDDIINYELPPLTAKWCWQSDNGEKINDENHARQIEDAFQRYLKTSPIPTLVIHADN</sequence>
<organism evidence="2 3">
    <name type="scientific">Rotaria sordida</name>
    <dbReference type="NCBI Taxonomy" id="392033"/>
    <lineage>
        <taxon>Eukaryota</taxon>
        <taxon>Metazoa</taxon>
        <taxon>Spiralia</taxon>
        <taxon>Gnathifera</taxon>
        <taxon>Rotifera</taxon>
        <taxon>Eurotatoria</taxon>
        <taxon>Bdelloidea</taxon>
        <taxon>Philodinida</taxon>
        <taxon>Philodinidae</taxon>
        <taxon>Rotaria</taxon>
    </lineage>
</organism>
<dbReference type="EMBL" id="CAJOAX010066365">
    <property type="protein sequence ID" value="CAF4358927.1"/>
    <property type="molecule type" value="Genomic_DNA"/>
</dbReference>
<dbReference type="InterPro" id="IPR002589">
    <property type="entry name" value="Macro_dom"/>
</dbReference>
<dbReference type="Gene3D" id="3.40.220.10">
    <property type="entry name" value="Leucine Aminopeptidase, subunit E, domain 1"/>
    <property type="match status" value="1"/>
</dbReference>
<accession>A0A820LKK5</accession>
<dbReference type="SUPFAM" id="SSF52949">
    <property type="entry name" value="Macro domain-like"/>
    <property type="match status" value="1"/>
</dbReference>
<dbReference type="Proteomes" id="UP000663823">
    <property type="component" value="Unassembled WGS sequence"/>
</dbReference>
<dbReference type="AlphaFoldDB" id="A0A820LKK5"/>
<feature type="non-terminal residue" evidence="2">
    <location>
        <position position="142"/>
    </location>
</feature>
<dbReference type="InterPro" id="IPR043472">
    <property type="entry name" value="Macro_dom-like"/>
</dbReference>
<feature type="domain" description="Macro" evidence="1">
    <location>
        <begin position="1"/>
        <end position="79"/>
    </location>
</feature>
<evidence type="ECO:0000313" key="3">
    <source>
        <dbReference type="Proteomes" id="UP000663823"/>
    </source>
</evidence>
<evidence type="ECO:0000259" key="1">
    <source>
        <dbReference type="PROSITE" id="PS51154"/>
    </source>
</evidence>
<proteinExistence type="predicted"/>
<protein>
    <recommendedName>
        <fullName evidence="1">Macro domain-containing protein</fullName>
    </recommendedName>
</protein>
<evidence type="ECO:0000313" key="2">
    <source>
        <dbReference type="EMBL" id="CAF4358927.1"/>
    </source>
</evidence>
<gene>
    <name evidence="2" type="ORF">OTI717_LOCUS43788</name>
</gene>
<dbReference type="PROSITE" id="PS51154">
    <property type="entry name" value="MACRO"/>
    <property type="match status" value="1"/>
</dbReference>
<comment type="caution">
    <text evidence="2">The sequence shown here is derived from an EMBL/GenBank/DDBJ whole genome shotgun (WGS) entry which is preliminary data.</text>
</comment>
<feature type="non-terminal residue" evidence="2">
    <location>
        <position position="1"/>
    </location>
</feature>
<reference evidence="2" key="1">
    <citation type="submission" date="2021-02" db="EMBL/GenBank/DDBJ databases">
        <authorList>
            <person name="Nowell W R."/>
        </authorList>
    </citation>
    <scope>NUCLEOTIDE SEQUENCE</scope>
</reference>